<organism evidence="7 8">
    <name type="scientific">Plasticicumulans acidivorans</name>
    <dbReference type="NCBI Taxonomy" id="886464"/>
    <lineage>
        <taxon>Bacteria</taxon>
        <taxon>Pseudomonadati</taxon>
        <taxon>Pseudomonadota</taxon>
        <taxon>Gammaproteobacteria</taxon>
        <taxon>Candidatus Competibacteraceae</taxon>
        <taxon>Plasticicumulans</taxon>
    </lineage>
</organism>
<dbReference type="GO" id="GO:0043023">
    <property type="term" value="F:ribosomal large subunit binding"/>
    <property type="evidence" value="ECO:0007669"/>
    <property type="project" value="InterPro"/>
</dbReference>
<dbReference type="AlphaFoldDB" id="A0A317MT62"/>
<evidence type="ECO:0000259" key="6">
    <source>
        <dbReference type="SMART" id="SM00363"/>
    </source>
</evidence>
<reference evidence="7 8" key="1">
    <citation type="submission" date="2018-05" db="EMBL/GenBank/DDBJ databases">
        <title>Genomic Encyclopedia of Type Strains, Phase IV (KMG-IV): sequencing the most valuable type-strain genomes for metagenomic binning, comparative biology and taxonomic classification.</title>
        <authorList>
            <person name="Goeker M."/>
        </authorList>
    </citation>
    <scope>NUCLEOTIDE SEQUENCE [LARGE SCALE GENOMIC DNA]</scope>
    <source>
        <strain evidence="7 8">DSM 23606</strain>
    </source>
</reference>
<dbReference type="SMART" id="SM00363">
    <property type="entry name" value="S4"/>
    <property type="match status" value="1"/>
</dbReference>
<dbReference type="PIRSF" id="PIRSF016821">
    <property type="entry name" value="HSP15"/>
    <property type="match status" value="1"/>
</dbReference>
<gene>
    <name evidence="7" type="ORF">C7443_10783</name>
</gene>
<comment type="similarity">
    <text evidence="1 4">Belongs to the HSP15 family.</text>
</comment>
<evidence type="ECO:0000256" key="2">
    <source>
        <dbReference type="ARBA" id="ARBA00022884"/>
    </source>
</evidence>
<evidence type="ECO:0000256" key="1">
    <source>
        <dbReference type="ARBA" id="ARBA00008396"/>
    </source>
</evidence>
<dbReference type="InterPro" id="IPR002942">
    <property type="entry name" value="S4_RNA-bd"/>
</dbReference>
<keyword evidence="7" id="KW-0346">Stress response</keyword>
<feature type="domain" description="RNA-binding S4" evidence="6">
    <location>
        <begin position="14"/>
        <end position="77"/>
    </location>
</feature>
<proteinExistence type="inferred from homology"/>
<dbReference type="RefSeq" id="WP_110018998.1">
    <property type="nucleotide sequence ID" value="NZ_QGTJ01000007.1"/>
</dbReference>
<dbReference type="InterPro" id="IPR036986">
    <property type="entry name" value="S4_RNA-bd_sf"/>
</dbReference>
<keyword evidence="3 4" id="KW-0238">DNA-binding</keyword>
<dbReference type="OrthoDB" id="9797176at2"/>
<comment type="caution">
    <text evidence="7">The sequence shown here is derived from an EMBL/GenBank/DDBJ whole genome shotgun (WGS) entry which is preliminary data.</text>
</comment>
<keyword evidence="8" id="KW-1185">Reference proteome</keyword>
<dbReference type="GO" id="GO:0034605">
    <property type="term" value="P:cellular response to heat"/>
    <property type="evidence" value="ECO:0007669"/>
    <property type="project" value="InterPro"/>
</dbReference>
<dbReference type="Proteomes" id="UP000246569">
    <property type="component" value="Unassembled WGS sequence"/>
</dbReference>
<feature type="compositionally biased region" description="Basic residues" evidence="5">
    <location>
        <begin position="122"/>
        <end position="136"/>
    </location>
</feature>
<dbReference type="Pfam" id="PF01479">
    <property type="entry name" value="S4"/>
    <property type="match status" value="1"/>
</dbReference>
<evidence type="ECO:0000256" key="5">
    <source>
        <dbReference type="SAM" id="MobiDB-lite"/>
    </source>
</evidence>
<dbReference type="GO" id="GO:0003677">
    <property type="term" value="F:DNA binding"/>
    <property type="evidence" value="ECO:0007669"/>
    <property type="project" value="UniProtKB-KW"/>
</dbReference>
<evidence type="ECO:0000313" key="8">
    <source>
        <dbReference type="Proteomes" id="UP000246569"/>
    </source>
</evidence>
<protein>
    <recommendedName>
        <fullName evidence="4">Heat shock protein 15</fullName>
    </recommendedName>
</protein>
<evidence type="ECO:0000256" key="3">
    <source>
        <dbReference type="ARBA" id="ARBA00023125"/>
    </source>
</evidence>
<dbReference type="GO" id="GO:0003727">
    <property type="term" value="F:single-stranded RNA binding"/>
    <property type="evidence" value="ECO:0007669"/>
    <property type="project" value="InterPro"/>
</dbReference>
<dbReference type="InterPro" id="IPR025708">
    <property type="entry name" value="HSP15"/>
</dbReference>
<dbReference type="PROSITE" id="PS50889">
    <property type="entry name" value="S4"/>
    <property type="match status" value="1"/>
</dbReference>
<keyword evidence="2 4" id="KW-0694">RNA-binding</keyword>
<feature type="region of interest" description="Disordered" evidence="5">
    <location>
        <begin position="109"/>
        <end position="136"/>
    </location>
</feature>
<evidence type="ECO:0000256" key="4">
    <source>
        <dbReference type="PIRNR" id="PIRNR016821"/>
    </source>
</evidence>
<dbReference type="EMBL" id="QGTJ01000007">
    <property type="protein sequence ID" value="PWV60509.1"/>
    <property type="molecule type" value="Genomic_DNA"/>
</dbReference>
<evidence type="ECO:0000313" key="7">
    <source>
        <dbReference type="EMBL" id="PWV60509.1"/>
    </source>
</evidence>
<name>A0A317MT62_9GAMM</name>
<dbReference type="CDD" id="cd00165">
    <property type="entry name" value="S4"/>
    <property type="match status" value="1"/>
</dbReference>
<sequence>MAQPAQSATALERVRLDKWLWAARFFKTRALATEAVNGGRVHVNGDRPKPARALHVGDAVEVSRGHERLEVIVCQLAELRGPAAVAQTLYQETDESRERREREAELRRLHALANPHPEHRPGKQARRRIVRFTRSE</sequence>
<accession>A0A317MT62</accession>
<dbReference type="Gene3D" id="3.10.290.10">
    <property type="entry name" value="RNA-binding S4 domain"/>
    <property type="match status" value="1"/>
</dbReference>
<dbReference type="SUPFAM" id="SSF55174">
    <property type="entry name" value="Alpha-L RNA-binding motif"/>
    <property type="match status" value="1"/>
</dbReference>